<comment type="caution">
    <text evidence="1">The sequence shown here is derived from an EMBL/GenBank/DDBJ whole genome shotgun (WGS) entry which is preliminary data.</text>
</comment>
<keyword evidence="2" id="KW-1185">Reference proteome</keyword>
<sequence>AIFSLILAASSEDQKAEDSAFLQKFLRPLNHDISHRYGVHGQDNRNVGLFKNEGILRNGYYDYLDDNVEDDLRNEGKMRHLGAPLYNEPNIWGYSRNGGGLGGLVSHAYNGEPNIWGYLRNNEARLRNEQKGYSRNEGRRISDHRGLQNLNALLEPEHIGYVGYVEQKGHKERYNYKLIGRKGLGFDRRTAASYGLTAPLTPSLLAVVGHNHYNKNNNYYQNSPEYHSMYRV</sequence>
<dbReference type="EMBL" id="CAKXAJ010010550">
    <property type="protein sequence ID" value="CAH2211501.1"/>
    <property type="molecule type" value="Genomic_DNA"/>
</dbReference>
<feature type="non-terminal residue" evidence="1">
    <location>
        <position position="1"/>
    </location>
</feature>
<proteinExistence type="predicted"/>
<name>A0A8S4QN14_9NEOP</name>
<evidence type="ECO:0000313" key="2">
    <source>
        <dbReference type="Proteomes" id="UP000838756"/>
    </source>
</evidence>
<accession>A0A8S4QN14</accession>
<organism evidence="1 2">
    <name type="scientific">Pararge aegeria aegeria</name>
    <dbReference type="NCBI Taxonomy" id="348720"/>
    <lineage>
        <taxon>Eukaryota</taxon>
        <taxon>Metazoa</taxon>
        <taxon>Ecdysozoa</taxon>
        <taxon>Arthropoda</taxon>
        <taxon>Hexapoda</taxon>
        <taxon>Insecta</taxon>
        <taxon>Pterygota</taxon>
        <taxon>Neoptera</taxon>
        <taxon>Endopterygota</taxon>
        <taxon>Lepidoptera</taxon>
        <taxon>Glossata</taxon>
        <taxon>Ditrysia</taxon>
        <taxon>Papilionoidea</taxon>
        <taxon>Nymphalidae</taxon>
        <taxon>Satyrinae</taxon>
        <taxon>Satyrini</taxon>
        <taxon>Parargina</taxon>
        <taxon>Pararge</taxon>
    </lineage>
</organism>
<dbReference type="Proteomes" id="UP000838756">
    <property type="component" value="Unassembled WGS sequence"/>
</dbReference>
<gene>
    <name evidence="1" type="primary">jg3443</name>
    <name evidence="1" type="ORF">PAEG_LOCUS3316</name>
</gene>
<evidence type="ECO:0000313" key="1">
    <source>
        <dbReference type="EMBL" id="CAH2211501.1"/>
    </source>
</evidence>
<dbReference type="OrthoDB" id="6894857at2759"/>
<protein>
    <submittedName>
        <fullName evidence="1">Jg3443 protein</fullName>
    </submittedName>
</protein>
<reference evidence="1" key="1">
    <citation type="submission" date="2022-03" db="EMBL/GenBank/DDBJ databases">
        <authorList>
            <person name="Lindestad O."/>
        </authorList>
    </citation>
    <scope>NUCLEOTIDE SEQUENCE</scope>
</reference>
<dbReference type="AlphaFoldDB" id="A0A8S4QN14"/>